<dbReference type="Proteomes" id="UP000320653">
    <property type="component" value="Unassembled WGS sequence"/>
</dbReference>
<sequence>MSSVNDLIAELIRAANDIDKVGDYEIRRLIKKADAAIRDMRAEVGIPPSPAARDALIEVYMVGEHLANYSHSQVSAALLDAAGMARDLHIVLASKTRIHLSNGKPAG</sequence>
<protein>
    <submittedName>
        <fullName evidence="1">Uncharacterized protein</fullName>
    </submittedName>
</protein>
<evidence type="ECO:0000313" key="2">
    <source>
        <dbReference type="Proteomes" id="UP000320653"/>
    </source>
</evidence>
<proteinExistence type="predicted"/>
<dbReference type="AlphaFoldDB" id="A0A561QND0"/>
<organism evidence="1 2">
    <name type="scientific">Neorhizobium alkalisoli</name>
    <dbReference type="NCBI Taxonomy" id="528178"/>
    <lineage>
        <taxon>Bacteria</taxon>
        <taxon>Pseudomonadati</taxon>
        <taxon>Pseudomonadota</taxon>
        <taxon>Alphaproteobacteria</taxon>
        <taxon>Hyphomicrobiales</taxon>
        <taxon>Rhizobiaceae</taxon>
        <taxon>Rhizobium/Agrobacterium group</taxon>
        <taxon>Neorhizobium</taxon>
    </lineage>
</organism>
<dbReference type="EMBL" id="VIWP01000005">
    <property type="protein sequence ID" value="TWF51935.1"/>
    <property type="molecule type" value="Genomic_DNA"/>
</dbReference>
<dbReference type="RefSeq" id="WP_145639401.1">
    <property type="nucleotide sequence ID" value="NZ_VIWP01000005.1"/>
</dbReference>
<evidence type="ECO:0000313" key="1">
    <source>
        <dbReference type="EMBL" id="TWF51935.1"/>
    </source>
</evidence>
<reference evidence="1 2" key="1">
    <citation type="submission" date="2019-06" db="EMBL/GenBank/DDBJ databases">
        <title>Sorghum-associated microbial communities from plants grown in Nebraska, USA.</title>
        <authorList>
            <person name="Schachtman D."/>
        </authorList>
    </citation>
    <scope>NUCLEOTIDE SEQUENCE [LARGE SCALE GENOMIC DNA]</scope>
    <source>
        <strain evidence="1 2">1225</strain>
    </source>
</reference>
<keyword evidence="2" id="KW-1185">Reference proteome</keyword>
<accession>A0A561QND0</accession>
<gene>
    <name evidence="1" type="ORF">FHW37_10533</name>
</gene>
<comment type="caution">
    <text evidence="1">The sequence shown here is derived from an EMBL/GenBank/DDBJ whole genome shotgun (WGS) entry which is preliminary data.</text>
</comment>
<dbReference type="OrthoDB" id="8373752at2"/>
<name>A0A561QND0_9HYPH</name>